<proteinExistence type="predicted"/>
<comment type="caution">
    <text evidence="1">The sequence shown here is derived from an EMBL/GenBank/DDBJ whole genome shotgun (WGS) entry which is preliminary data.</text>
</comment>
<name>A0ABW1HHZ6_9ACTN</name>
<keyword evidence="2" id="KW-1185">Reference proteome</keyword>
<gene>
    <name evidence="1" type="ORF">ACFQGL_31965</name>
</gene>
<evidence type="ECO:0000313" key="2">
    <source>
        <dbReference type="Proteomes" id="UP001596226"/>
    </source>
</evidence>
<organism evidence="1 2">
    <name type="scientific">Micromonospora vulcania</name>
    <dbReference type="NCBI Taxonomy" id="1441873"/>
    <lineage>
        <taxon>Bacteria</taxon>
        <taxon>Bacillati</taxon>
        <taxon>Actinomycetota</taxon>
        <taxon>Actinomycetes</taxon>
        <taxon>Micromonosporales</taxon>
        <taxon>Micromonosporaceae</taxon>
        <taxon>Micromonospora</taxon>
    </lineage>
</organism>
<reference evidence="2" key="1">
    <citation type="journal article" date="2019" name="Int. J. Syst. Evol. Microbiol.">
        <title>The Global Catalogue of Microorganisms (GCM) 10K type strain sequencing project: providing services to taxonomists for standard genome sequencing and annotation.</title>
        <authorList>
            <consortium name="The Broad Institute Genomics Platform"/>
            <consortium name="The Broad Institute Genome Sequencing Center for Infectious Disease"/>
            <person name="Wu L."/>
            <person name="Ma J."/>
        </authorList>
    </citation>
    <scope>NUCLEOTIDE SEQUENCE [LARGE SCALE GENOMIC DNA]</scope>
    <source>
        <strain evidence="2">CGMCC 4.7144</strain>
    </source>
</reference>
<dbReference type="EMBL" id="JBHSQS010000047">
    <property type="protein sequence ID" value="MFC5927947.1"/>
    <property type="molecule type" value="Genomic_DNA"/>
</dbReference>
<accession>A0ABW1HHZ6</accession>
<dbReference type="RefSeq" id="WP_377516367.1">
    <property type="nucleotide sequence ID" value="NZ_JBHSQS010000047.1"/>
</dbReference>
<protein>
    <submittedName>
        <fullName evidence="1">Uncharacterized protein</fullName>
    </submittedName>
</protein>
<dbReference type="Proteomes" id="UP001596226">
    <property type="component" value="Unassembled WGS sequence"/>
</dbReference>
<evidence type="ECO:0000313" key="1">
    <source>
        <dbReference type="EMBL" id="MFC5927947.1"/>
    </source>
</evidence>
<sequence>MDALIGRRLVKVVRLAWRRSDEPVELSVGPVQLVFADGRALLLDGQSDWTVALTETCPGDAQYKASGPDPLLAEVCALVQRGDRMAALRYVREQAPRMSLRNAKAYIDAVSKGDEPSECLTGFTREEPEPLPLAIETLAGPYDEDAGA</sequence>